<keyword evidence="6 10" id="KW-0418">Kinase</keyword>
<keyword evidence="7" id="KW-0067">ATP-binding</keyword>
<dbReference type="Proteomes" id="UP000276407">
    <property type="component" value="Chromosome 1"/>
</dbReference>
<evidence type="ECO:0000256" key="3">
    <source>
        <dbReference type="ARBA" id="ARBA00022553"/>
    </source>
</evidence>
<evidence type="ECO:0000313" key="10">
    <source>
        <dbReference type="EMBL" id="AYV56653.1"/>
    </source>
</evidence>
<dbReference type="EMBL" id="CP033614">
    <property type="protein sequence ID" value="AYV56653.1"/>
    <property type="molecule type" value="Genomic_DNA"/>
</dbReference>
<organism evidence="10 13">
    <name type="scientific">Leptospira kmetyi</name>
    <dbReference type="NCBI Taxonomy" id="408139"/>
    <lineage>
        <taxon>Bacteria</taxon>
        <taxon>Pseudomonadati</taxon>
        <taxon>Spirochaetota</taxon>
        <taxon>Spirochaetia</taxon>
        <taxon>Leptospirales</taxon>
        <taxon>Leptospiraceae</taxon>
        <taxon>Leptospira</taxon>
    </lineage>
</organism>
<evidence type="ECO:0000313" key="11">
    <source>
        <dbReference type="EMBL" id="PJZ31267.1"/>
    </source>
</evidence>
<dbReference type="Pfam" id="PF07568">
    <property type="entry name" value="HisKA_2"/>
    <property type="match status" value="1"/>
</dbReference>
<dbReference type="PANTHER" id="PTHR41523:SF8">
    <property type="entry name" value="ETHYLENE RESPONSE SENSOR PROTEIN"/>
    <property type="match status" value="1"/>
</dbReference>
<dbReference type="InterPro" id="IPR011495">
    <property type="entry name" value="Sig_transdc_His_kin_sub2_dim/P"/>
</dbReference>
<evidence type="ECO:0000256" key="1">
    <source>
        <dbReference type="ARBA" id="ARBA00000085"/>
    </source>
</evidence>
<evidence type="ECO:0000313" key="12">
    <source>
        <dbReference type="Proteomes" id="UP000231919"/>
    </source>
</evidence>
<dbReference type="OrthoDB" id="9767435at2"/>
<keyword evidence="4" id="KW-0808">Transferase</keyword>
<keyword evidence="12" id="KW-1185">Reference proteome</keyword>
<dbReference type="EMBL" id="NPDP01000004">
    <property type="protein sequence ID" value="PJZ31267.1"/>
    <property type="molecule type" value="Genomic_DNA"/>
</dbReference>
<protein>
    <recommendedName>
        <fullName evidence="2">histidine kinase</fullName>
        <ecNumber evidence="2">2.7.13.3</ecNumber>
    </recommendedName>
</protein>
<keyword evidence="8" id="KW-1133">Transmembrane helix</keyword>
<keyword evidence="8" id="KW-0812">Transmembrane</keyword>
<dbReference type="SMART" id="SM00387">
    <property type="entry name" value="HATPase_c"/>
    <property type="match status" value="1"/>
</dbReference>
<dbReference type="InterPro" id="IPR003594">
    <property type="entry name" value="HATPase_dom"/>
</dbReference>
<sequence>MFFERLDRIYGRRDYLTRNKARHLYVMDLIIFFVSLVACLMYIRQGIRFGFLVFGISSLVSIALLLLGRLNYAIKAILYLTLIAWTIGLQFGMKNGNIFFSMATIIIMFLHFAEIRQTVAVSVYSGTLMSIRLYQAYTQGEVSSAFIVDTILKLILFCTIAIITVRVLTSHAREKEIFIREIHHRVKNNLQILSGFANLHQSSKGESDLQQIEKFNERILMLSRIHDAIYKTETNYEVDLNAVLEEIIRLISFQSSSHKIELNVSENGAPLSIEISVPFAMIVCELLNNALRHSSPKHKESIILVELKFSENRYTLTVADTGPGIAKNSTWSQPKTAGFTLISVMVQQLKGTFRFESNGTGSKAILEFSDQDTFASLLN</sequence>
<gene>
    <name evidence="11" type="ORF">CH378_03455</name>
    <name evidence="10" type="ORF">EFP84_14885</name>
</gene>
<dbReference type="Gene3D" id="3.30.450.20">
    <property type="entry name" value="PAS domain"/>
    <property type="match status" value="1"/>
</dbReference>
<keyword evidence="8" id="KW-0472">Membrane</keyword>
<dbReference type="InterPro" id="IPR036890">
    <property type="entry name" value="HATPase_C_sf"/>
</dbReference>
<evidence type="ECO:0000256" key="6">
    <source>
        <dbReference type="ARBA" id="ARBA00022777"/>
    </source>
</evidence>
<accession>A0A2M9XLM5</accession>
<feature type="transmembrane region" description="Helical" evidence="8">
    <location>
        <begin position="21"/>
        <end position="43"/>
    </location>
</feature>
<evidence type="ECO:0000259" key="9">
    <source>
        <dbReference type="PROSITE" id="PS50109"/>
    </source>
</evidence>
<dbReference type="Pfam" id="PF02518">
    <property type="entry name" value="HATPase_c"/>
    <property type="match status" value="1"/>
</dbReference>
<dbReference type="KEGG" id="lkm:EFP84_14885"/>
<reference evidence="11 12" key="1">
    <citation type="submission" date="2017-07" db="EMBL/GenBank/DDBJ databases">
        <title>Leptospira spp. isolated from tropical soils.</title>
        <authorList>
            <person name="Thibeaux R."/>
            <person name="Iraola G."/>
            <person name="Ferres I."/>
            <person name="Bierque E."/>
            <person name="Girault D."/>
            <person name="Soupe-Gilbert M.-E."/>
            <person name="Picardeau M."/>
            <person name="Goarant C."/>
        </authorList>
    </citation>
    <scope>NUCLEOTIDE SEQUENCE [LARGE SCALE GENOMIC DNA]</scope>
    <source>
        <strain evidence="11 12">JW2-C-B1</strain>
    </source>
</reference>
<keyword evidence="5" id="KW-0547">Nucleotide-binding</keyword>
<feature type="transmembrane region" description="Helical" evidence="8">
    <location>
        <begin position="72"/>
        <end position="91"/>
    </location>
</feature>
<evidence type="ECO:0000256" key="8">
    <source>
        <dbReference type="SAM" id="Phobius"/>
    </source>
</evidence>
<dbReference type="RefSeq" id="WP_010575797.1">
    <property type="nucleotide sequence ID" value="NZ_CP033614.1"/>
</dbReference>
<evidence type="ECO:0000256" key="4">
    <source>
        <dbReference type="ARBA" id="ARBA00022679"/>
    </source>
</evidence>
<proteinExistence type="predicted"/>
<dbReference type="AlphaFoldDB" id="A0A2M9XLM5"/>
<reference evidence="10 13" key="2">
    <citation type="submission" date="2018-11" db="EMBL/GenBank/DDBJ databases">
        <title>Complete genome sequence of Leptospira kmetyi isolate LS 001/16 from soil sample associated with a leptospirosis patient in Kelantan.</title>
        <authorList>
            <person name="Muhammad Yusoff F."/>
            <person name="Muhammad Yusoff S."/>
            <person name="Ahmad M.N."/>
            <person name="Yusof N.Y."/>
            <person name="Aziah I."/>
        </authorList>
    </citation>
    <scope>NUCLEOTIDE SEQUENCE [LARGE SCALE GENOMIC DNA]</scope>
    <source>
        <strain evidence="10 13">LS 001/16</strain>
    </source>
</reference>
<dbReference type="Proteomes" id="UP000231919">
    <property type="component" value="Unassembled WGS sequence"/>
</dbReference>
<evidence type="ECO:0000313" key="13">
    <source>
        <dbReference type="Proteomes" id="UP000276407"/>
    </source>
</evidence>
<evidence type="ECO:0000256" key="2">
    <source>
        <dbReference type="ARBA" id="ARBA00012438"/>
    </source>
</evidence>
<dbReference type="PANTHER" id="PTHR41523">
    <property type="entry name" value="TWO-COMPONENT SYSTEM SENSOR PROTEIN"/>
    <property type="match status" value="1"/>
</dbReference>
<dbReference type="PROSITE" id="PS50109">
    <property type="entry name" value="HIS_KIN"/>
    <property type="match status" value="1"/>
</dbReference>
<feature type="transmembrane region" description="Helical" evidence="8">
    <location>
        <begin position="49"/>
        <end position="67"/>
    </location>
</feature>
<dbReference type="GO" id="GO:0004673">
    <property type="term" value="F:protein histidine kinase activity"/>
    <property type="evidence" value="ECO:0007669"/>
    <property type="project" value="UniProtKB-EC"/>
</dbReference>
<feature type="transmembrane region" description="Helical" evidence="8">
    <location>
        <begin position="143"/>
        <end position="168"/>
    </location>
</feature>
<dbReference type="Gene3D" id="3.30.565.10">
    <property type="entry name" value="Histidine kinase-like ATPase, C-terminal domain"/>
    <property type="match status" value="1"/>
</dbReference>
<comment type="catalytic activity">
    <reaction evidence="1">
        <text>ATP + protein L-histidine = ADP + protein N-phospho-L-histidine.</text>
        <dbReference type="EC" id="2.7.13.3"/>
    </reaction>
</comment>
<evidence type="ECO:0000256" key="5">
    <source>
        <dbReference type="ARBA" id="ARBA00022741"/>
    </source>
</evidence>
<name>A0A2M9XLM5_9LEPT</name>
<dbReference type="SUPFAM" id="SSF55874">
    <property type="entry name" value="ATPase domain of HSP90 chaperone/DNA topoisomerase II/histidine kinase"/>
    <property type="match status" value="1"/>
</dbReference>
<feature type="transmembrane region" description="Helical" evidence="8">
    <location>
        <begin position="97"/>
        <end position="113"/>
    </location>
</feature>
<dbReference type="GO" id="GO:0005524">
    <property type="term" value="F:ATP binding"/>
    <property type="evidence" value="ECO:0007669"/>
    <property type="project" value="UniProtKB-KW"/>
</dbReference>
<keyword evidence="3" id="KW-0597">Phosphoprotein</keyword>
<evidence type="ECO:0000256" key="7">
    <source>
        <dbReference type="ARBA" id="ARBA00022840"/>
    </source>
</evidence>
<feature type="domain" description="Histidine kinase" evidence="9">
    <location>
        <begin position="181"/>
        <end position="372"/>
    </location>
</feature>
<dbReference type="InterPro" id="IPR005467">
    <property type="entry name" value="His_kinase_dom"/>
</dbReference>
<dbReference type="EC" id="2.7.13.3" evidence="2"/>